<gene>
    <name evidence="3" type="ORF">BDV98DRAFT_651034</name>
</gene>
<dbReference type="Gene3D" id="2.120.10.30">
    <property type="entry name" value="TolB, C-terminal domain"/>
    <property type="match status" value="1"/>
</dbReference>
<dbReference type="InterPro" id="IPR011041">
    <property type="entry name" value="Quinoprot_gluc/sorb_DH_b-prop"/>
</dbReference>
<accession>A0A5C3QCI8</accession>
<dbReference type="EMBL" id="ML178837">
    <property type="protein sequence ID" value="TFK98877.1"/>
    <property type="molecule type" value="Genomic_DNA"/>
</dbReference>
<dbReference type="Pfam" id="PF07995">
    <property type="entry name" value="GSDH"/>
    <property type="match status" value="1"/>
</dbReference>
<dbReference type="SUPFAM" id="SSF50952">
    <property type="entry name" value="Soluble quinoprotein glucose dehydrogenase"/>
    <property type="match status" value="1"/>
</dbReference>
<protein>
    <submittedName>
        <fullName evidence="3">Glucose/Sorbosone dehydrogenase</fullName>
    </submittedName>
</protein>
<reference evidence="3 4" key="1">
    <citation type="journal article" date="2019" name="Nat. Ecol. Evol.">
        <title>Megaphylogeny resolves global patterns of mushroom evolution.</title>
        <authorList>
            <person name="Varga T."/>
            <person name="Krizsan K."/>
            <person name="Foldi C."/>
            <person name="Dima B."/>
            <person name="Sanchez-Garcia M."/>
            <person name="Sanchez-Ramirez S."/>
            <person name="Szollosi G.J."/>
            <person name="Szarkandi J.G."/>
            <person name="Papp V."/>
            <person name="Albert L."/>
            <person name="Andreopoulos W."/>
            <person name="Angelini C."/>
            <person name="Antonin V."/>
            <person name="Barry K.W."/>
            <person name="Bougher N.L."/>
            <person name="Buchanan P."/>
            <person name="Buyck B."/>
            <person name="Bense V."/>
            <person name="Catcheside P."/>
            <person name="Chovatia M."/>
            <person name="Cooper J."/>
            <person name="Damon W."/>
            <person name="Desjardin D."/>
            <person name="Finy P."/>
            <person name="Geml J."/>
            <person name="Haridas S."/>
            <person name="Hughes K."/>
            <person name="Justo A."/>
            <person name="Karasinski D."/>
            <person name="Kautmanova I."/>
            <person name="Kiss B."/>
            <person name="Kocsube S."/>
            <person name="Kotiranta H."/>
            <person name="LaButti K.M."/>
            <person name="Lechner B.E."/>
            <person name="Liimatainen K."/>
            <person name="Lipzen A."/>
            <person name="Lukacs Z."/>
            <person name="Mihaltcheva S."/>
            <person name="Morgado L.N."/>
            <person name="Niskanen T."/>
            <person name="Noordeloos M.E."/>
            <person name="Ohm R.A."/>
            <person name="Ortiz-Santana B."/>
            <person name="Ovrebo C."/>
            <person name="Racz N."/>
            <person name="Riley R."/>
            <person name="Savchenko A."/>
            <person name="Shiryaev A."/>
            <person name="Soop K."/>
            <person name="Spirin V."/>
            <person name="Szebenyi C."/>
            <person name="Tomsovsky M."/>
            <person name="Tulloss R.E."/>
            <person name="Uehling J."/>
            <person name="Grigoriev I.V."/>
            <person name="Vagvolgyi C."/>
            <person name="Papp T."/>
            <person name="Martin F.M."/>
            <person name="Miettinen O."/>
            <person name="Hibbett D.S."/>
            <person name="Nagy L.G."/>
        </authorList>
    </citation>
    <scope>NUCLEOTIDE SEQUENCE [LARGE SCALE GENOMIC DNA]</scope>
    <source>
        <strain evidence="3 4">CBS 309.79</strain>
    </source>
</reference>
<keyword evidence="1" id="KW-0732">Signal</keyword>
<name>A0A5C3QCI8_9AGAR</name>
<organism evidence="3 4">
    <name type="scientific">Pterulicium gracile</name>
    <dbReference type="NCBI Taxonomy" id="1884261"/>
    <lineage>
        <taxon>Eukaryota</taxon>
        <taxon>Fungi</taxon>
        <taxon>Dikarya</taxon>
        <taxon>Basidiomycota</taxon>
        <taxon>Agaricomycotina</taxon>
        <taxon>Agaricomycetes</taxon>
        <taxon>Agaricomycetidae</taxon>
        <taxon>Agaricales</taxon>
        <taxon>Pleurotineae</taxon>
        <taxon>Pterulaceae</taxon>
        <taxon>Pterulicium</taxon>
    </lineage>
</organism>
<evidence type="ECO:0000256" key="1">
    <source>
        <dbReference type="SAM" id="SignalP"/>
    </source>
</evidence>
<dbReference type="InterPro" id="IPR011042">
    <property type="entry name" value="6-blade_b-propeller_TolB-like"/>
</dbReference>
<evidence type="ECO:0000259" key="2">
    <source>
        <dbReference type="Pfam" id="PF07995"/>
    </source>
</evidence>
<feature type="chain" id="PRO_5022753337" evidence="1">
    <location>
        <begin position="23"/>
        <end position="383"/>
    </location>
</feature>
<dbReference type="STRING" id="1884261.A0A5C3QCI8"/>
<feature type="domain" description="Glucose/Sorbosone dehydrogenase" evidence="2">
    <location>
        <begin position="50"/>
        <end position="379"/>
    </location>
</feature>
<dbReference type="InterPro" id="IPR012938">
    <property type="entry name" value="Glc/Sorbosone_DH"/>
</dbReference>
<dbReference type="PANTHER" id="PTHR19328">
    <property type="entry name" value="HEDGEHOG-INTERACTING PROTEIN"/>
    <property type="match status" value="1"/>
</dbReference>
<dbReference type="PANTHER" id="PTHR19328:SF75">
    <property type="entry name" value="ALDOSE SUGAR DEHYDROGENASE YLII"/>
    <property type="match status" value="1"/>
</dbReference>
<dbReference type="Proteomes" id="UP000305067">
    <property type="component" value="Unassembled WGS sequence"/>
</dbReference>
<sequence>MHSLLALSKLALFLLSTLDSAAVAVGSATPLEVTPRQANPFQTTVITEFAEPWSMAFLPDNRILVTEKVGSLRLVDPSTKAKGTITGVPPVRYAGQGGLGDVVLHPQFAENNLLYFSYAESGADSTGGAVVARATLVLDNSGGGALENVEVLWRQTPKAPGNNHFSHRIGFTGSNSTMFISSGERELFYPAQDLSTNLGKIIRLNDDGSIPAGNPFASMGGVAAEVWAYGNRNILGFDFDSQGRLWEAEMGPQGGDELNLIELSLNYGYPIVSEGNHYNGTSIPNHSTHPEFTPPKVSWTPVISPSSMIVYKGDLFPEWTGNVIISSLGALGLVRVEISGESALEVQRISMGKRMRCVRQASDGALWTLEDGNGGRLLKLTPN</sequence>
<feature type="signal peptide" evidence="1">
    <location>
        <begin position="1"/>
        <end position="22"/>
    </location>
</feature>
<keyword evidence="4" id="KW-1185">Reference proteome</keyword>
<evidence type="ECO:0000313" key="3">
    <source>
        <dbReference type="EMBL" id="TFK98877.1"/>
    </source>
</evidence>
<evidence type="ECO:0000313" key="4">
    <source>
        <dbReference type="Proteomes" id="UP000305067"/>
    </source>
</evidence>
<dbReference type="OrthoDB" id="10266706at2759"/>
<dbReference type="AlphaFoldDB" id="A0A5C3QCI8"/>
<proteinExistence type="predicted"/>